<evidence type="ECO:0000313" key="1">
    <source>
        <dbReference type="EMBL" id="MCI0127537.1"/>
    </source>
</evidence>
<organism evidence="1 2">
    <name type="scientific">Paradevosia shaoguanensis</name>
    <dbReference type="NCBI Taxonomy" id="1335043"/>
    <lineage>
        <taxon>Bacteria</taxon>
        <taxon>Pseudomonadati</taxon>
        <taxon>Pseudomonadota</taxon>
        <taxon>Alphaproteobacteria</taxon>
        <taxon>Hyphomicrobiales</taxon>
        <taxon>Devosiaceae</taxon>
        <taxon>Paradevosia</taxon>
    </lineage>
</organism>
<accession>A0AA41QMD6</accession>
<evidence type="ECO:0000313" key="2">
    <source>
        <dbReference type="Proteomes" id="UP001156140"/>
    </source>
</evidence>
<dbReference type="EMBL" id="JALAZD010000001">
    <property type="protein sequence ID" value="MCI0127537.1"/>
    <property type="molecule type" value="Genomic_DNA"/>
</dbReference>
<dbReference type="AlphaFoldDB" id="A0AA41QMD6"/>
<keyword evidence="2" id="KW-1185">Reference proteome</keyword>
<protein>
    <recommendedName>
        <fullName evidence="3">Globin family profile domain-containing protein</fullName>
    </recommendedName>
</protein>
<dbReference type="GO" id="GO:0019825">
    <property type="term" value="F:oxygen binding"/>
    <property type="evidence" value="ECO:0007669"/>
    <property type="project" value="InterPro"/>
</dbReference>
<evidence type="ECO:0008006" key="3">
    <source>
        <dbReference type="Google" id="ProtNLM"/>
    </source>
</evidence>
<dbReference type="Gene3D" id="1.10.490.10">
    <property type="entry name" value="Globins"/>
    <property type="match status" value="1"/>
</dbReference>
<comment type="caution">
    <text evidence="1">The sequence shown here is derived from an EMBL/GenBank/DDBJ whole genome shotgun (WGS) entry which is preliminary data.</text>
</comment>
<dbReference type="GO" id="GO:0020037">
    <property type="term" value="F:heme binding"/>
    <property type="evidence" value="ECO:0007669"/>
    <property type="project" value="InterPro"/>
</dbReference>
<dbReference type="InterPro" id="IPR012292">
    <property type="entry name" value="Globin/Proto"/>
</dbReference>
<proteinExistence type="predicted"/>
<dbReference type="InterPro" id="IPR009050">
    <property type="entry name" value="Globin-like_sf"/>
</dbReference>
<reference evidence="1" key="1">
    <citation type="submission" date="2022-03" db="EMBL/GenBank/DDBJ databases">
        <title>The complete genome sequence of a Methyloterrigena soli.</title>
        <authorList>
            <person name="Zi Z."/>
        </authorList>
    </citation>
    <scope>NUCLEOTIDE SEQUENCE</scope>
    <source>
        <strain evidence="1">M48</strain>
    </source>
</reference>
<dbReference type="RefSeq" id="WP_112670197.1">
    <property type="nucleotide sequence ID" value="NZ_JAKETQ010000001.1"/>
</dbReference>
<gene>
    <name evidence="1" type="ORF">ML536_11955</name>
</gene>
<dbReference type="SUPFAM" id="SSF46458">
    <property type="entry name" value="Globin-like"/>
    <property type="match status" value="1"/>
</dbReference>
<dbReference type="Proteomes" id="UP001156140">
    <property type="component" value="Unassembled WGS sequence"/>
</dbReference>
<name>A0AA41QMD6_9HYPH</name>
<sequence>MEERTISLIQSSLDGLGPISQNVENLFHKRLIDSYPEVYRLFFMDIEPEDRRLVHLLGYISSHMRHTGAIAATVRILAQSNKVFRLIEMHYEALAETLIWTLRRSLNDSFTIEVERAWMGALWGTSRVRTMVVA</sequence>